<comment type="subcellular location">
    <subcellularLocation>
        <location evidence="1">Cell membrane</location>
        <topology evidence="1">Multi-pass membrane protein</topology>
    </subcellularLocation>
</comment>
<organism evidence="8 9">
    <name type="scientific">Intrasporangium oryzae NRRL B-24470</name>
    <dbReference type="NCBI Taxonomy" id="1386089"/>
    <lineage>
        <taxon>Bacteria</taxon>
        <taxon>Bacillati</taxon>
        <taxon>Actinomycetota</taxon>
        <taxon>Actinomycetes</taxon>
        <taxon>Micrococcales</taxon>
        <taxon>Intrasporangiaceae</taxon>
        <taxon>Intrasporangium</taxon>
    </lineage>
</organism>
<feature type="transmembrane region" description="Helical" evidence="7">
    <location>
        <begin position="276"/>
        <end position="294"/>
    </location>
</feature>
<name>W9G8L4_9MICO</name>
<dbReference type="eggNOG" id="COG0392">
    <property type="taxonomic scope" value="Bacteria"/>
</dbReference>
<feature type="region of interest" description="Disordered" evidence="6">
    <location>
        <begin position="1"/>
        <end position="50"/>
    </location>
</feature>
<keyword evidence="3 7" id="KW-0812">Transmembrane</keyword>
<keyword evidence="2" id="KW-1003">Cell membrane</keyword>
<dbReference type="AlphaFoldDB" id="W9G8L4"/>
<evidence type="ECO:0000256" key="5">
    <source>
        <dbReference type="ARBA" id="ARBA00023136"/>
    </source>
</evidence>
<sequence length="406" mass="42692">MQGAVQRVMLQSDTVEEVRVEDDPTGPVPGAMDPEATPSGDAVDPDAGLGVAPEEPSGRALLAMTLRIGVTVAGLWYFSRVVRRIDWAQVWEAVRDITFAQSVVLLCIVAVRQVFNAAPLALFVPRLGLRRALANDLSANLVATAAPPPADVVLRIAMIRSWRIPVADGVGGITLNTLTYYVARFGAPVLGLLLAFAVGQVQPSFAYTALVSGAISLAVVIGLAIATRGEAAASKAARLVATQVRRVASKVNPDDWARRATEFVSHVSDRLRARSLSAGACQFGLVLTEALLLLVSLRFAGVPASVATAASVFIALLISYPLTALPFAGVGVLDASVLAILGLDQGPYEATAVAGMVVFRTCWVLVPLALGTMTVAWWRRTYGATVEEASDPPDPPEAPRGEPITP</sequence>
<comment type="caution">
    <text evidence="8">The sequence shown here is derived from an EMBL/GenBank/DDBJ whole genome shotgun (WGS) entry which is preliminary data.</text>
</comment>
<proteinExistence type="predicted"/>
<keyword evidence="4 7" id="KW-1133">Transmembrane helix</keyword>
<feature type="transmembrane region" description="Helical" evidence="7">
    <location>
        <begin position="205"/>
        <end position="226"/>
    </location>
</feature>
<feature type="transmembrane region" description="Helical" evidence="7">
    <location>
        <begin position="181"/>
        <end position="199"/>
    </location>
</feature>
<evidence type="ECO:0000256" key="6">
    <source>
        <dbReference type="SAM" id="MobiDB-lite"/>
    </source>
</evidence>
<evidence type="ECO:0000256" key="1">
    <source>
        <dbReference type="ARBA" id="ARBA00004651"/>
    </source>
</evidence>
<accession>W9G8L4</accession>
<evidence type="ECO:0000256" key="3">
    <source>
        <dbReference type="ARBA" id="ARBA00022692"/>
    </source>
</evidence>
<evidence type="ECO:0000256" key="2">
    <source>
        <dbReference type="ARBA" id="ARBA00022475"/>
    </source>
</evidence>
<dbReference type="InterPro" id="IPR022791">
    <property type="entry name" value="L-PG_synthase/AglD"/>
</dbReference>
<evidence type="ECO:0000256" key="4">
    <source>
        <dbReference type="ARBA" id="ARBA00022989"/>
    </source>
</evidence>
<dbReference type="Pfam" id="PF03706">
    <property type="entry name" value="LPG_synthase_TM"/>
    <property type="match status" value="1"/>
</dbReference>
<reference evidence="8 9" key="1">
    <citation type="submission" date="2013-08" db="EMBL/GenBank/DDBJ databases">
        <title>Intrasporangium oryzae NRRL B-24470.</title>
        <authorList>
            <person name="Liu H."/>
            <person name="Wang G."/>
        </authorList>
    </citation>
    <scope>NUCLEOTIDE SEQUENCE [LARGE SCALE GENOMIC DNA]</scope>
    <source>
        <strain evidence="8 9">NRRL B-24470</strain>
    </source>
</reference>
<evidence type="ECO:0000256" key="7">
    <source>
        <dbReference type="SAM" id="Phobius"/>
    </source>
</evidence>
<dbReference type="EMBL" id="AWSA01000010">
    <property type="protein sequence ID" value="EWT02511.1"/>
    <property type="molecule type" value="Genomic_DNA"/>
</dbReference>
<evidence type="ECO:0000313" key="9">
    <source>
        <dbReference type="Proteomes" id="UP000019489"/>
    </source>
</evidence>
<feature type="region of interest" description="Disordered" evidence="6">
    <location>
        <begin position="386"/>
        <end position="406"/>
    </location>
</feature>
<gene>
    <name evidence="8" type="ORF">N865_04855</name>
</gene>
<feature type="transmembrane region" description="Helical" evidence="7">
    <location>
        <begin position="350"/>
        <end position="370"/>
    </location>
</feature>
<feature type="transmembrane region" description="Helical" evidence="7">
    <location>
        <begin position="325"/>
        <end position="344"/>
    </location>
</feature>
<evidence type="ECO:0000313" key="8">
    <source>
        <dbReference type="EMBL" id="EWT02511.1"/>
    </source>
</evidence>
<dbReference type="PATRIC" id="fig|1386089.3.peg.1210"/>
<keyword evidence="5 7" id="KW-0472">Membrane</keyword>
<keyword evidence="9" id="KW-1185">Reference proteome</keyword>
<dbReference type="STRING" id="1386089.N865_04855"/>
<dbReference type="GO" id="GO:0005886">
    <property type="term" value="C:plasma membrane"/>
    <property type="evidence" value="ECO:0007669"/>
    <property type="project" value="UniProtKB-SubCell"/>
</dbReference>
<dbReference type="Proteomes" id="UP000019489">
    <property type="component" value="Unassembled WGS sequence"/>
</dbReference>
<protein>
    <submittedName>
        <fullName evidence="8">Uncharacterized protein</fullName>
    </submittedName>
</protein>